<evidence type="ECO:0000313" key="7">
    <source>
        <dbReference type="EMBL" id="RRJ88209.1"/>
    </source>
</evidence>
<evidence type="ECO:0000259" key="5">
    <source>
        <dbReference type="Pfam" id="PF00149"/>
    </source>
</evidence>
<feature type="signal peptide" evidence="4">
    <location>
        <begin position="1"/>
        <end position="31"/>
    </location>
</feature>
<dbReference type="Gene3D" id="2.60.40.3920">
    <property type="match status" value="1"/>
</dbReference>
<dbReference type="InterPro" id="IPR036907">
    <property type="entry name" value="5'-Nucleotdase_C_sf"/>
</dbReference>
<dbReference type="EMBL" id="RQVS01000002">
    <property type="protein sequence ID" value="RRJ88209.1"/>
    <property type="molecule type" value="Genomic_DNA"/>
</dbReference>
<gene>
    <name evidence="7" type="ORF">EG850_01830</name>
</gene>
<dbReference type="PRINTS" id="PR01607">
    <property type="entry name" value="APYRASEFAMLY"/>
</dbReference>
<dbReference type="InterPro" id="IPR027273">
    <property type="entry name" value="Neocarzinostatin-like"/>
</dbReference>
<feature type="domain" description="Calcineurin-like phosphoesterase" evidence="5">
    <location>
        <begin position="56"/>
        <end position="272"/>
    </location>
</feature>
<evidence type="ECO:0000313" key="8">
    <source>
        <dbReference type="Proteomes" id="UP000274391"/>
    </source>
</evidence>
<dbReference type="GO" id="GO:0008768">
    <property type="term" value="F:UDP-sugar diphosphatase activity"/>
    <property type="evidence" value="ECO:0007669"/>
    <property type="project" value="TreeGrafter"/>
</dbReference>
<dbReference type="InterPro" id="IPR008334">
    <property type="entry name" value="5'-Nucleotdase_C"/>
</dbReference>
<reference evidence="7 8" key="1">
    <citation type="submission" date="2018-11" db="EMBL/GenBank/DDBJ databases">
        <title>YIM 102482-1 draft genome.</title>
        <authorList>
            <person name="Li G."/>
            <person name="Jiang Y."/>
        </authorList>
    </citation>
    <scope>NUCLEOTIDE SEQUENCE [LARGE SCALE GENOMIC DNA]</scope>
    <source>
        <strain evidence="7 8">YIM 102482-1</strain>
    </source>
</reference>
<feature type="compositionally biased region" description="Low complexity" evidence="2">
    <location>
        <begin position="886"/>
        <end position="899"/>
    </location>
</feature>
<dbReference type="SUPFAM" id="SSF56300">
    <property type="entry name" value="Metallo-dependent phosphatases"/>
    <property type="match status" value="1"/>
</dbReference>
<sequence length="933" mass="94982">MALSSKFLRGALAGVAGAAVAVTGFAAPALATVNTDGAIIQPSAAEGITQINLIGYNDFHGRLSTLEKFAGTVLQTRDAFGASGSLIIGNGDQVGASEFESAVQQDQPTIDALLEFGANQTVTAGNHEFDAGYDDAKNRIAPQFAGVGGVLAANVTLADGSPALDAYRIVEINGVSVAVIGAVTGDTAALVSPDGIAGITFGDPVAAVNAYAAQLSDGDATNGEADVIIASYHEGGPVSGAVDENLANPVFADIVNNTSADVDAIYNAHTHRSYAYDLPVPGAEGKTRPVLQSGEYGNQISQLVLDIDATGAIVASTSVLITTAAVDAASLSAESATAYNNILAIKAAAITQAGVLGAEPIGVVNVDFSRGAVAWSGGVAGAADQRHEESALGTVIADSMSIWAQNNTTIGSDLSIMNPGGIRSGIAGDGVLTYKDAQTVLPFVNNLSVVELTGATLKAVFENQWQRDVEGNVPSRPYLQLGLSSNVQYTYDANLPEGNRITSITINGAPLDFAATYKVTMPSFLAAGGDNFHAIKDATAKHDTGWVDLDAFKSYVASLPNKELKDDPYRNGFQVEGYFAEAPTADAFAAAPVLAAGDTHTFTVKNVDLRSTGFIANTNVEAFIDEIPVGTATITGVTANGETTMAELTITVPTSIPGGLNNLHLVAQPSGSFVDLPIFVTNPQITVDPSVAAPGDEVTVTLTGFAANDEVRLELHSSPAVLGTVTTDANGSATFTFTVPAGTEPGAHTVVAFSSLSETAEAAITIEYAPELAVEKDTYTQEESKSGVNYAGTGWVPDTALTVSLTDPNGVTSEVSTGTADADGNFAGSLTWATFDGDTGELIEDNLPWPAGVYTITVTQGDLVKTVTFTVLNADGSAPVPPAPGAPGATAGSGSTGGLAVTGTEGGPLTIGLAAALLIAAAGITLMLRRRNA</sequence>
<dbReference type="SUPFAM" id="SSF49319">
    <property type="entry name" value="Actinoxanthin-like"/>
    <property type="match status" value="1"/>
</dbReference>
<dbReference type="SUPFAM" id="SSF55816">
    <property type="entry name" value="5'-nucleotidase (syn. UDP-sugar hydrolase), C-terminal domain"/>
    <property type="match status" value="1"/>
</dbReference>
<evidence type="ECO:0008006" key="9">
    <source>
        <dbReference type="Google" id="ProtNLM"/>
    </source>
</evidence>
<dbReference type="OrthoDB" id="1016457at2"/>
<dbReference type="RefSeq" id="WP_124969267.1">
    <property type="nucleotide sequence ID" value="NZ_RQVS01000002.1"/>
</dbReference>
<protein>
    <recommendedName>
        <fullName evidence="9">5'-nucleotidase</fullName>
    </recommendedName>
</protein>
<dbReference type="InterPro" id="IPR029052">
    <property type="entry name" value="Metallo-depent_PP-like"/>
</dbReference>
<dbReference type="Pfam" id="PF02872">
    <property type="entry name" value="5_nucleotid_C"/>
    <property type="match status" value="1"/>
</dbReference>
<keyword evidence="3" id="KW-0472">Membrane</keyword>
<keyword evidence="3" id="KW-1133">Transmembrane helix</keyword>
<dbReference type="InterPro" id="IPR006179">
    <property type="entry name" value="5_nucleotidase/apyrase"/>
</dbReference>
<organism evidence="7 8">
    <name type="scientific">Gulosibacter macacae</name>
    <dbReference type="NCBI Taxonomy" id="2488791"/>
    <lineage>
        <taxon>Bacteria</taxon>
        <taxon>Bacillati</taxon>
        <taxon>Actinomycetota</taxon>
        <taxon>Actinomycetes</taxon>
        <taxon>Micrococcales</taxon>
        <taxon>Microbacteriaceae</taxon>
        <taxon>Gulosibacter</taxon>
    </lineage>
</organism>
<evidence type="ECO:0000256" key="4">
    <source>
        <dbReference type="SAM" id="SignalP"/>
    </source>
</evidence>
<evidence type="ECO:0000259" key="6">
    <source>
        <dbReference type="Pfam" id="PF02872"/>
    </source>
</evidence>
<comment type="caution">
    <text evidence="7">The sequence shown here is derived from an EMBL/GenBank/DDBJ whole genome shotgun (WGS) entry which is preliminary data.</text>
</comment>
<keyword evidence="8" id="KW-1185">Reference proteome</keyword>
<evidence type="ECO:0000256" key="3">
    <source>
        <dbReference type="SAM" id="Phobius"/>
    </source>
</evidence>
<dbReference type="GO" id="GO:0009166">
    <property type="term" value="P:nucleotide catabolic process"/>
    <property type="evidence" value="ECO:0007669"/>
    <property type="project" value="InterPro"/>
</dbReference>
<dbReference type="PANTHER" id="PTHR11575:SF24">
    <property type="entry name" value="5'-NUCLEOTIDASE"/>
    <property type="match status" value="1"/>
</dbReference>
<feature type="domain" description="5'-Nucleotidase C-terminal" evidence="6">
    <location>
        <begin position="383"/>
        <end position="536"/>
    </location>
</feature>
<dbReference type="AlphaFoldDB" id="A0A3P3W3H8"/>
<dbReference type="Gene3D" id="3.60.21.10">
    <property type="match status" value="1"/>
</dbReference>
<evidence type="ECO:0000256" key="1">
    <source>
        <dbReference type="ARBA" id="ARBA00022729"/>
    </source>
</evidence>
<keyword evidence="1 4" id="KW-0732">Signal</keyword>
<dbReference type="Gene3D" id="3.90.780.10">
    <property type="entry name" value="5'-Nucleotidase, C-terminal domain"/>
    <property type="match status" value="1"/>
</dbReference>
<proteinExistence type="predicted"/>
<dbReference type="Proteomes" id="UP000274391">
    <property type="component" value="Unassembled WGS sequence"/>
</dbReference>
<feature type="transmembrane region" description="Helical" evidence="3">
    <location>
        <begin position="909"/>
        <end position="928"/>
    </location>
</feature>
<name>A0A3P3W3H8_9MICO</name>
<dbReference type="GO" id="GO:0030288">
    <property type="term" value="C:outer membrane-bounded periplasmic space"/>
    <property type="evidence" value="ECO:0007669"/>
    <property type="project" value="TreeGrafter"/>
</dbReference>
<feature type="region of interest" description="Disordered" evidence="2">
    <location>
        <begin position="876"/>
        <end position="899"/>
    </location>
</feature>
<evidence type="ECO:0000256" key="2">
    <source>
        <dbReference type="SAM" id="MobiDB-lite"/>
    </source>
</evidence>
<dbReference type="GO" id="GO:0008253">
    <property type="term" value="F:5'-nucleotidase activity"/>
    <property type="evidence" value="ECO:0007669"/>
    <property type="project" value="TreeGrafter"/>
</dbReference>
<feature type="chain" id="PRO_5039519271" description="5'-nucleotidase" evidence="4">
    <location>
        <begin position="32"/>
        <end position="933"/>
    </location>
</feature>
<accession>A0A3P3W3H8</accession>
<dbReference type="InterPro" id="IPR004843">
    <property type="entry name" value="Calcineurin-like_PHP"/>
</dbReference>
<dbReference type="Pfam" id="PF00149">
    <property type="entry name" value="Metallophos"/>
    <property type="match status" value="1"/>
</dbReference>
<dbReference type="PANTHER" id="PTHR11575">
    <property type="entry name" value="5'-NUCLEOTIDASE-RELATED"/>
    <property type="match status" value="1"/>
</dbReference>
<keyword evidence="3" id="KW-0812">Transmembrane</keyword>